<organism evidence="2 3">
    <name type="scientific">Ideonella azotifigens</name>
    <dbReference type="NCBI Taxonomy" id="513160"/>
    <lineage>
        <taxon>Bacteria</taxon>
        <taxon>Pseudomonadati</taxon>
        <taxon>Pseudomonadota</taxon>
        <taxon>Betaproteobacteria</taxon>
        <taxon>Burkholderiales</taxon>
        <taxon>Sphaerotilaceae</taxon>
        <taxon>Ideonella</taxon>
    </lineage>
</organism>
<keyword evidence="1" id="KW-0812">Transmembrane</keyword>
<reference evidence="2 3" key="1">
    <citation type="journal article" date="2019" name="Int. J. Syst. Evol. Microbiol.">
        <title>The Global Catalogue of Microorganisms (GCM) 10K type strain sequencing project: providing services to taxonomists for standard genome sequencing and annotation.</title>
        <authorList>
            <consortium name="The Broad Institute Genomics Platform"/>
            <consortium name="The Broad Institute Genome Sequencing Center for Infectious Disease"/>
            <person name="Wu L."/>
            <person name="Ma J."/>
        </authorList>
    </citation>
    <scope>NUCLEOTIDE SEQUENCE [LARGE SCALE GENOMIC DNA]</scope>
    <source>
        <strain evidence="2 3">JCM 15503</strain>
    </source>
</reference>
<feature type="transmembrane region" description="Helical" evidence="1">
    <location>
        <begin position="72"/>
        <end position="91"/>
    </location>
</feature>
<evidence type="ECO:0000313" key="3">
    <source>
        <dbReference type="Proteomes" id="UP001500279"/>
    </source>
</evidence>
<protein>
    <submittedName>
        <fullName evidence="2">Uncharacterized protein</fullName>
    </submittedName>
</protein>
<keyword evidence="1" id="KW-0472">Membrane</keyword>
<feature type="transmembrane region" description="Helical" evidence="1">
    <location>
        <begin position="44"/>
        <end position="65"/>
    </location>
</feature>
<evidence type="ECO:0000256" key="1">
    <source>
        <dbReference type="SAM" id="Phobius"/>
    </source>
</evidence>
<feature type="transmembrane region" description="Helical" evidence="1">
    <location>
        <begin position="123"/>
        <end position="142"/>
    </location>
</feature>
<dbReference type="EMBL" id="BAAAEW010000023">
    <property type="protein sequence ID" value="GAA0756881.1"/>
    <property type="molecule type" value="Genomic_DNA"/>
</dbReference>
<accession>A0ABN1K723</accession>
<sequence>MKLSRIAVIAIAVVCCAIGMPLLLCGVLILLFTASVGELSVGALSAAGLYIAIGSLALTAGIGLFQERAWSRWLLLAMTCLAGALLLWQLAGTMGLYQEFSRRSNDGGVAPDLNFFVAFFRPAYGPPIGALMFTALATAFAFRRFR</sequence>
<evidence type="ECO:0000313" key="2">
    <source>
        <dbReference type="EMBL" id="GAA0756881.1"/>
    </source>
</evidence>
<gene>
    <name evidence="2" type="ORF">GCM10009107_35860</name>
</gene>
<keyword evidence="3" id="KW-1185">Reference proteome</keyword>
<comment type="caution">
    <text evidence="2">The sequence shown here is derived from an EMBL/GenBank/DDBJ whole genome shotgun (WGS) entry which is preliminary data.</text>
</comment>
<dbReference type="RefSeq" id="WP_141289783.1">
    <property type="nucleotide sequence ID" value="NZ_BAAAEW010000023.1"/>
</dbReference>
<name>A0ABN1K723_9BURK</name>
<dbReference type="Proteomes" id="UP001500279">
    <property type="component" value="Unassembled WGS sequence"/>
</dbReference>
<proteinExistence type="predicted"/>
<keyword evidence="1" id="KW-1133">Transmembrane helix</keyword>
<feature type="transmembrane region" description="Helical" evidence="1">
    <location>
        <begin position="7"/>
        <end position="32"/>
    </location>
</feature>